<gene>
    <name evidence="2" type="ORF">JOE66_001142</name>
</gene>
<feature type="transmembrane region" description="Helical" evidence="1">
    <location>
        <begin position="54"/>
        <end position="72"/>
    </location>
</feature>
<protein>
    <recommendedName>
        <fullName evidence="4">DUF2946 domain-containing protein</fullName>
    </recommendedName>
</protein>
<keyword evidence="3" id="KW-1185">Reference proteome</keyword>
<dbReference type="Proteomes" id="UP000776164">
    <property type="component" value="Unassembled WGS sequence"/>
</dbReference>
<evidence type="ECO:0000313" key="2">
    <source>
        <dbReference type="EMBL" id="MBM7471508.1"/>
    </source>
</evidence>
<dbReference type="InterPro" id="IPR046151">
    <property type="entry name" value="DUF6153"/>
</dbReference>
<keyword evidence="1" id="KW-0812">Transmembrane</keyword>
<dbReference type="RefSeq" id="WP_205107552.1">
    <property type="nucleotide sequence ID" value="NZ_BAAAHT010000013.1"/>
</dbReference>
<organism evidence="2 3">
    <name type="scientific">Subtercola frigoramans</name>
    <dbReference type="NCBI Taxonomy" id="120298"/>
    <lineage>
        <taxon>Bacteria</taxon>
        <taxon>Bacillati</taxon>
        <taxon>Actinomycetota</taxon>
        <taxon>Actinomycetes</taxon>
        <taxon>Micrococcales</taxon>
        <taxon>Microbacteriaceae</taxon>
        <taxon>Subtercola</taxon>
    </lineage>
</organism>
<feature type="transmembrane region" description="Helical" evidence="1">
    <location>
        <begin position="120"/>
        <end position="140"/>
    </location>
</feature>
<evidence type="ECO:0000313" key="3">
    <source>
        <dbReference type="Proteomes" id="UP000776164"/>
    </source>
</evidence>
<name>A0ABS2L360_9MICO</name>
<dbReference type="Pfam" id="PF19650">
    <property type="entry name" value="DUF6153"/>
    <property type="match status" value="1"/>
</dbReference>
<sequence length="180" mass="19520">MLSSKRVTPWSWGNDEYDQGGDPSLRRWSIVVLMTLSSLRKLTLHRLAIRRTLMLLTFVGAILVGLLAMHTFSSASDGHMYTAVPMSTDIGAHAIDHGMAAPTQAMTATDCDGMCDPTHAMAGMACVLALLISGLMFAITTSRRWSSFRTRLRGRWLVLAATAVAGMPPPDLNALSISRT</sequence>
<proteinExistence type="predicted"/>
<keyword evidence="1" id="KW-1133">Transmembrane helix</keyword>
<dbReference type="EMBL" id="JAFBBU010000001">
    <property type="protein sequence ID" value="MBM7471508.1"/>
    <property type="molecule type" value="Genomic_DNA"/>
</dbReference>
<reference evidence="2 3" key="1">
    <citation type="submission" date="2021-01" db="EMBL/GenBank/DDBJ databases">
        <title>Sequencing the genomes of 1000 actinobacteria strains.</title>
        <authorList>
            <person name="Klenk H.-P."/>
        </authorList>
    </citation>
    <scope>NUCLEOTIDE SEQUENCE [LARGE SCALE GENOMIC DNA]</scope>
    <source>
        <strain evidence="2 3">DSM 13057</strain>
    </source>
</reference>
<accession>A0ABS2L360</accession>
<evidence type="ECO:0008006" key="4">
    <source>
        <dbReference type="Google" id="ProtNLM"/>
    </source>
</evidence>
<evidence type="ECO:0000256" key="1">
    <source>
        <dbReference type="SAM" id="Phobius"/>
    </source>
</evidence>
<keyword evidence="1" id="KW-0472">Membrane</keyword>
<comment type="caution">
    <text evidence="2">The sequence shown here is derived from an EMBL/GenBank/DDBJ whole genome shotgun (WGS) entry which is preliminary data.</text>
</comment>